<reference evidence="2 3" key="1">
    <citation type="submission" date="2020-08" db="EMBL/GenBank/DDBJ databases">
        <title>Genome sequence of Sphingomonas sediminicola KACC 15039T.</title>
        <authorList>
            <person name="Hyun D.-W."/>
            <person name="Bae J.-W."/>
        </authorList>
    </citation>
    <scope>NUCLEOTIDE SEQUENCE [LARGE SCALE GENOMIC DNA]</scope>
    <source>
        <strain evidence="2 3">KACC 15039</strain>
    </source>
</reference>
<organism evidence="2 3">
    <name type="scientific">Sphingomonas sediminicola</name>
    <dbReference type="NCBI Taxonomy" id="386874"/>
    <lineage>
        <taxon>Bacteria</taxon>
        <taxon>Pseudomonadati</taxon>
        <taxon>Pseudomonadota</taxon>
        <taxon>Alphaproteobacteria</taxon>
        <taxon>Sphingomonadales</taxon>
        <taxon>Sphingomonadaceae</taxon>
        <taxon>Sphingomonas</taxon>
    </lineage>
</organism>
<gene>
    <name evidence="2" type="ORF">H9L14_07300</name>
</gene>
<proteinExistence type="predicted"/>
<accession>A0ABX6TB25</accession>
<sequence length="61" mass="6512">MPTLTFPQSRTPGPMWTPSPMTQSWSIEQAVLRMTPRPIVASAIAGGACGKESSTAKLSQH</sequence>
<feature type="compositionally biased region" description="Polar residues" evidence="1">
    <location>
        <begin position="1"/>
        <end position="11"/>
    </location>
</feature>
<evidence type="ECO:0000313" key="2">
    <source>
        <dbReference type="EMBL" id="QNP47074.1"/>
    </source>
</evidence>
<protein>
    <submittedName>
        <fullName evidence="2">Uncharacterized protein</fullName>
    </submittedName>
</protein>
<dbReference type="EMBL" id="CP060782">
    <property type="protein sequence ID" value="QNP47074.1"/>
    <property type="molecule type" value="Genomic_DNA"/>
</dbReference>
<evidence type="ECO:0000313" key="3">
    <source>
        <dbReference type="Proteomes" id="UP000516105"/>
    </source>
</evidence>
<dbReference type="Proteomes" id="UP000516105">
    <property type="component" value="Chromosome"/>
</dbReference>
<feature type="region of interest" description="Disordered" evidence="1">
    <location>
        <begin position="1"/>
        <end position="21"/>
    </location>
</feature>
<name>A0ABX6TB25_9SPHN</name>
<evidence type="ECO:0000256" key="1">
    <source>
        <dbReference type="SAM" id="MobiDB-lite"/>
    </source>
</evidence>
<keyword evidence="3" id="KW-1185">Reference proteome</keyword>